<dbReference type="PANTHER" id="PTHR10680">
    <property type="entry name" value="PEPTIDYL-GLYCINE ALPHA-AMIDATING MONOOXYGENASE"/>
    <property type="match status" value="1"/>
</dbReference>
<gene>
    <name evidence="4" type="ORF">METZ01_LOCUS125852</name>
</gene>
<dbReference type="InterPro" id="IPR001258">
    <property type="entry name" value="NHL_repeat"/>
</dbReference>
<keyword evidence="2" id="KW-0677">Repeat</keyword>
<dbReference type="AlphaFoldDB" id="A0A381Y7H1"/>
<sequence length="278" mass="31341">MRETSRRTWQNCLYTVNGSGEVQEIWSHLDYLCVGSEGPGPHRVRISPYDPERRIWLVNETFHQIYVFSNDGGELLATYGEKGVLGDDETHFGRPQDVAFLPDGRILIADGLDNHRVMIMDNEMNYLGEFGGYGDGPGQFNTIHAIGIGPEGRIFVLDRAGGEVNLFRTTDDPAVIEFEQSIGAPLTLPLDIIVNENDFWITDLGPLRFINFDFEGNIKYTWLVPRELPDGYLEVHTFSVDADDNLYGGDNQYGRTQKFVPKPGADPELLIESPWVAR</sequence>
<dbReference type="PANTHER" id="PTHR10680:SF14">
    <property type="entry name" value="PEPTIDYL-GLYCINE ALPHA-AMIDATING MONOOXYGENASE"/>
    <property type="match status" value="1"/>
</dbReference>
<accession>A0A381Y7H1</accession>
<proteinExistence type="predicted"/>
<dbReference type="InterPro" id="IPR011042">
    <property type="entry name" value="6-blade_b-propeller_TolB-like"/>
</dbReference>
<evidence type="ECO:0008006" key="5">
    <source>
        <dbReference type="Google" id="ProtNLM"/>
    </source>
</evidence>
<dbReference type="EMBL" id="UINC01017571">
    <property type="protein sequence ID" value="SVA72998.1"/>
    <property type="molecule type" value="Genomic_DNA"/>
</dbReference>
<keyword evidence="1" id="KW-0732">Signal</keyword>
<protein>
    <recommendedName>
        <fullName evidence="5">6-bladed beta-propeller</fullName>
    </recommendedName>
</protein>
<reference evidence="4" key="1">
    <citation type="submission" date="2018-05" db="EMBL/GenBank/DDBJ databases">
        <authorList>
            <person name="Lanie J.A."/>
            <person name="Ng W.-L."/>
            <person name="Kazmierczak K.M."/>
            <person name="Andrzejewski T.M."/>
            <person name="Davidsen T.M."/>
            <person name="Wayne K.J."/>
            <person name="Tettelin H."/>
            <person name="Glass J.I."/>
            <person name="Rusch D."/>
            <person name="Podicherti R."/>
            <person name="Tsui H.-C.T."/>
            <person name="Winkler M.E."/>
        </authorList>
    </citation>
    <scope>NUCLEOTIDE SEQUENCE</scope>
</reference>
<name>A0A381Y7H1_9ZZZZ</name>
<dbReference type="SUPFAM" id="SSF63829">
    <property type="entry name" value="Calcium-dependent phosphotriesterase"/>
    <property type="match status" value="1"/>
</dbReference>
<dbReference type="Pfam" id="PF01436">
    <property type="entry name" value="NHL"/>
    <property type="match status" value="1"/>
</dbReference>
<evidence type="ECO:0000256" key="2">
    <source>
        <dbReference type="ARBA" id="ARBA00022737"/>
    </source>
</evidence>
<organism evidence="4">
    <name type="scientific">marine metagenome</name>
    <dbReference type="NCBI Taxonomy" id="408172"/>
    <lineage>
        <taxon>unclassified sequences</taxon>
        <taxon>metagenomes</taxon>
        <taxon>ecological metagenomes</taxon>
    </lineage>
</organism>
<dbReference type="PROSITE" id="PS51125">
    <property type="entry name" value="NHL"/>
    <property type="match status" value="2"/>
</dbReference>
<dbReference type="Gene3D" id="2.120.10.30">
    <property type="entry name" value="TolB, C-terminal domain"/>
    <property type="match status" value="1"/>
</dbReference>
<evidence type="ECO:0000256" key="1">
    <source>
        <dbReference type="ARBA" id="ARBA00022729"/>
    </source>
</evidence>
<keyword evidence="3" id="KW-0325">Glycoprotein</keyword>
<evidence type="ECO:0000256" key="3">
    <source>
        <dbReference type="ARBA" id="ARBA00023180"/>
    </source>
</evidence>
<evidence type="ECO:0000313" key="4">
    <source>
        <dbReference type="EMBL" id="SVA72998.1"/>
    </source>
</evidence>